<feature type="non-terminal residue" evidence="2">
    <location>
        <position position="1"/>
    </location>
</feature>
<dbReference type="Pfam" id="PF08742">
    <property type="entry name" value="C8"/>
    <property type="match status" value="1"/>
</dbReference>
<dbReference type="OrthoDB" id="6236007at2759"/>
<feature type="non-terminal residue" evidence="2">
    <location>
        <position position="62"/>
    </location>
</feature>
<sequence length="62" mass="7319">KKKIQGPFFACHDIVKPRDFYQKNLYDFFLSDGAKKILCQVLKKYASIFLKRGAVVHDWRTP</sequence>
<proteinExistence type="predicted"/>
<feature type="domain" description="VWF/SSPO/Zonadhesin-like cysteine-rich" evidence="1">
    <location>
        <begin position="1"/>
        <end position="62"/>
    </location>
</feature>
<protein>
    <submittedName>
        <fullName evidence="2">FCGBP protein</fullName>
    </submittedName>
</protein>
<dbReference type="EMBL" id="VWYV01002347">
    <property type="protein sequence ID" value="NXE16417.1"/>
    <property type="molecule type" value="Genomic_DNA"/>
</dbReference>
<organism evidence="2 3">
    <name type="scientific">Lophotis ruficrista</name>
    <dbReference type="NCBI Taxonomy" id="172689"/>
    <lineage>
        <taxon>Eukaryota</taxon>
        <taxon>Metazoa</taxon>
        <taxon>Chordata</taxon>
        <taxon>Craniata</taxon>
        <taxon>Vertebrata</taxon>
        <taxon>Euteleostomi</taxon>
        <taxon>Archelosauria</taxon>
        <taxon>Archosauria</taxon>
        <taxon>Dinosauria</taxon>
        <taxon>Saurischia</taxon>
        <taxon>Theropoda</taxon>
        <taxon>Coelurosauria</taxon>
        <taxon>Aves</taxon>
        <taxon>Neognathae</taxon>
        <taxon>Neoaves</taxon>
        <taxon>Otidimorphae</taxon>
        <taxon>Otidiformes</taxon>
        <taxon>Otididae</taxon>
        <taxon>Lophotis</taxon>
    </lineage>
</organism>
<keyword evidence="3" id="KW-1185">Reference proteome</keyword>
<comment type="caution">
    <text evidence="2">The sequence shown here is derived from an EMBL/GenBank/DDBJ whole genome shotgun (WGS) entry which is preliminary data.</text>
</comment>
<dbReference type="SMART" id="SM00832">
    <property type="entry name" value="C8"/>
    <property type="match status" value="1"/>
</dbReference>
<gene>
    <name evidence="2" type="primary">Fcgbp_2</name>
    <name evidence="2" type="ORF">LOPRUF_R15163</name>
</gene>
<accession>A0A7K8KH74</accession>
<reference evidence="2 3" key="1">
    <citation type="submission" date="2019-09" db="EMBL/GenBank/DDBJ databases">
        <title>Bird 10,000 Genomes (B10K) Project - Family phase.</title>
        <authorList>
            <person name="Zhang G."/>
        </authorList>
    </citation>
    <scope>NUCLEOTIDE SEQUENCE [LARGE SCALE GENOMIC DNA]</scope>
    <source>
        <strain evidence="2">B10K-CU-031-23</strain>
    </source>
</reference>
<evidence type="ECO:0000313" key="2">
    <source>
        <dbReference type="EMBL" id="NXE16417.1"/>
    </source>
</evidence>
<evidence type="ECO:0000259" key="1">
    <source>
        <dbReference type="SMART" id="SM00832"/>
    </source>
</evidence>
<dbReference type="Proteomes" id="UP000533896">
    <property type="component" value="Unassembled WGS sequence"/>
</dbReference>
<evidence type="ECO:0000313" key="3">
    <source>
        <dbReference type="Proteomes" id="UP000533896"/>
    </source>
</evidence>
<name>A0A7K8KH74_9AVES</name>
<dbReference type="AlphaFoldDB" id="A0A7K8KH74"/>
<dbReference type="InterPro" id="IPR014853">
    <property type="entry name" value="VWF/SSPO/ZAN-like_Cys-rich_dom"/>
</dbReference>